<protein>
    <submittedName>
        <fullName evidence="2">Uncharacterized protein</fullName>
    </submittedName>
</protein>
<evidence type="ECO:0000313" key="2">
    <source>
        <dbReference type="EMBL" id="PFX26982.1"/>
    </source>
</evidence>
<dbReference type="AlphaFoldDB" id="A0A2B4SEL4"/>
<dbReference type="OrthoDB" id="10402043at2759"/>
<sequence>MDRVTRNEEQKPWRKRAEYHTNTGYGLITDVTDMENENADQARTSNFTATSTRSTPEETVHIEYFEVPLEGASGGLIASVANQVSNSHSDVQSPITTGILTERECQRREEHLCLNRNQHQVYSSPQPSTNEDLCSRQDQDQAEDSDSNDEEGISVDELKQTDGYRLFVEALNAHSTKE</sequence>
<evidence type="ECO:0000256" key="1">
    <source>
        <dbReference type="SAM" id="MobiDB-lite"/>
    </source>
</evidence>
<feature type="region of interest" description="Disordered" evidence="1">
    <location>
        <begin position="116"/>
        <end position="159"/>
    </location>
</feature>
<accession>A0A2B4SEL4</accession>
<name>A0A2B4SEL4_STYPI</name>
<reference evidence="3" key="1">
    <citation type="journal article" date="2017" name="bioRxiv">
        <title>Comparative analysis of the genomes of Stylophora pistillata and Acropora digitifera provides evidence for extensive differences between species of corals.</title>
        <authorList>
            <person name="Voolstra C.R."/>
            <person name="Li Y."/>
            <person name="Liew Y.J."/>
            <person name="Baumgarten S."/>
            <person name="Zoccola D."/>
            <person name="Flot J.-F."/>
            <person name="Tambutte S."/>
            <person name="Allemand D."/>
            <person name="Aranda M."/>
        </authorList>
    </citation>
    <scope>NUCLEOTIDE SEQUENCE [LARGE SCALE GENOMIC DNA]</scope>
</reference>
<keyword evidence="3" id="KW-1185">Reference proteome</keyword>
<feature type="compositionally biased region" description="Acidic residues" evidence="1">
    <location>
        <begin position="140"/>
        <end position="154"/>
    </location>
</feature>
<organism evidence="2 3">
    <name type="scientific">Stylophora pistillata</name>
    <name type="common">Smooth cauliflower coral</name>
    <dbReference type="NCBI Taxonomy" id="50429"/>
    <lineage>
        <taxon>Eukaryota</taxon>
        <taxon>Metazoa</taxon>
        <taxon>Cnidaria</taxon>
        <taxon>Anthozoa</taxon>
        <taxon>Hexacorallia</taxon>
        <taxon>Scleractinia</taxon>
        <taxon>Astrocoeniina</taxon>
        <taxon>Pocilloporidae</taxon>
        <taxon>Stylophora</taxon>
    </lineage>
</organism>
<comment type="caution">
    <text evidence="2">The sequence shown here is derived from an EMBL/GenBank/DDBJ whole genome shotgun (WGS) entry which is preliminary data.</text>
</comment>
<gene>
    <name evidence="2" type="ORF">AWC38_SpisGene8343</name>
</gene>
<dbReference type="Proteomes" id="UP000225706">
    <property type="component" value="Unassembled WGS sequence"/>
</dbReference>
<proteinExistence type="predicted"/>
<feature type="compositionally biased region" description="Polar residues" evidence="1">
    <location>
        <begin position="116"/>
        <end position="132"/>
    </location>
</feature>
<evidence type="ECO:0000313" key="3">
    <source>
        <dbReference type="Proteomes" id="UP000225706"/>
    </source>
</evidence>
<dbReference type="EMBL" id="LSMT01000114">
    <property type="protein sequence ID" value="PFX26982.1"/>
    <property type="molecule type" value="Genomic_DNA"/>
</dbReference>